<dbReference type="EMBL" id="KY563460">
    <property type="protein sequence ID" value="ARK19869.1"/>
    <property type="molecule type" value="mRNA"/>
</dbReference>
<reference evidence="2" key="1">
    <citation type="submission" date="2017-02" db="EMBL/GenBank/DDBJ databases">
        <title>Parasitoid Jewel Wasp Mounts Multi-Pronged Neurochemical Attack to Hijack a Host Brain.</title>
        <authorList>
            <person name="Arvidson R.S."/>
            <person name="Kaiser M."/>
            <person name="Libersat F."/>
            <person name="Adams M.E."/>
        </authorList>
    </citation>
    <scope>NUCLEOTIDE SEQUENCE</scope>
    <source>
        <strain evidence="2">87</strain>
    </source>
</reference>
<feature type="chain" id="PRO_5013252766" evidence="1">
    <location>
        <begin position="20"/>
        <end position="235"/>
    </location>
</feature>
<organism evidence="2">
    <name type="scientific">Ampulex compressa</name>
    <name type="common">Emerald cockroach wasp</name>
    <dbReference type="NCBI Taxonomy" id="860918"/>
    <lineage>
        <taxon>Eukaryota</taxon>
        <taxon>Metazoa</taxon>
        <taxon>Ecdysozoa</taxon>
        <taxon>Arthropoda</taxon>
        <taxon>Hexapoda</taxon>
        <taxon>Insecta</taxon>
        <taxon>Pterygota</taxon>
        <taxon>Neoptera</taxon>
        <taxon>Endopterygota</taxon>
        <taxon>Hymenoptera</taxon>
        <taxon>Apocrita</taxon>
        <taxon>Aculeata</taxon>
        <taxon>Apoidea</taxon>
        <taxon>Ampulicidae</taxon>
        <taxon>Ampulicini</taxon>
        <taxon>Ampulex</taxon>
    </lineage>
</organism>
<proteinExistence type="evidence at transcript level"/>
<evidence type="ECO:0000313" key="2">
    <source>
        <dbReference type="EMBL" id="ARK19869.1"/>
    </source>
</evidence>
<dbReference type="AlphaFoldDB" id="A0A1W6EVX5"/>
<evidence type="ECO:0000256" key="1">
    <source>
        <dbReference type="SAM" id="SignalP"/>
    </source>
</evidence>
<feature type="signal peptide" evidence="1">
    <location>
        <begin position="1"/>
        <end position="19"/>
    </location>
</feature>
<sequence length="235" mass="26359">MLPAVYCVTSLFCVTLVSDKNPVIQQQEIQAKDLSFVNDVIRNNFKYFDAQVHQNIIYRLNKLASGIVANVTFDLLSELSEEVDIVTNGHWATSPCFVNVSTDMAERVKAILPEMTDCVKDLHKKYRSLKQQTKEALAACAQNEMTVKNLSLKCDSLPNVEDCYTQYVMLVRESVFQHTMMFQQANDNLEEIVTKELPGAEACLNSFSTRIEEAAGPVRGASRACQGAVLDQKQH</sequence>
<accession>A0A1W6EVX5</accession>
<name>A0A1W6EVX5_AMPCP</name>
<keyword evidence="1" id="KW-0732">Signal</keyword>
<protein>
    <submittedName>
        <fullName evidence="2">Venom protein</fullName>
    </submittedName>
</protein>